<dbReference type="Proteomes" id="UP001152562">
    <property type="component" value="Unassembled WGS sequence"/>
</dbReference>
<sequence length="94" mass="11423">MAASVERNLKALLYIILYNWLLFIVDRNLRTIYFQPKLNEEDEEDANDDEMVGFTNGMAKISPTWYQKECTRRHQCRRTVSRRPSYRRFVQHKH</sequence>
<evidence type="ECO:0000313" key="1">
    <source>
        <dbReference type="EMBL" id="CAH4036446.1"/>
    </source>
</evidence>
<name>A0A9P0TUK5_PIEBR</name>
<keyword evidence="2" id="KW-1185">Reference proteome</keyword>
<proteinExistence type="predicted"/>
<dbReference type="AlphaFoldDB" id="A0A9P0TUK5"/>
<comment type="caution">
    <text evidence="1">The sequence shown here is derived from an EMBL/GenBank/DDBJ whole genome shotgun (WGS) entry which is preliminary data.</text>
</comment>
<dbReference type="EMBL" id="CALOZG010000075">
    <property type="protein sequence ID" value="CAH4036446.1"/>
    <property type="molecule type" value="Genomic_DNA"/>
</dbReference>
<accession>A0A9P0TUK5</accession>
<reference evidence="1" key="1">
    <citation type="submission" date="2022-05" db="EMBL/GenBank/DDBJ databases">
        <authorList>
            <person name="Okamura Y."/>
        </authorList>
    </citation>
    <scope>NUCLEOTIDE SEQUENCE</scope>
</reference>
<gene>
    <name evidence="1" type="ORF">PIBRA_LOCUS12240</name>
</gene>
<evidence type="ECO:0000313" key="2">
    <source>
        <dbReference type="Proteomes" id="UP001152562"/>
    </source>
</evidence>
<protein>
    <submittedName>
        <fullName evidence="1">Uncharacterized protein</fullName>
    </submittedName>
</protein>
<organism evidence="1 2">
    <name type="scientific">Pieris brassicae</name>
    <name type="common">White butterfly</name>
    <name type="synonym">Large white butterfly</name>
    <dbReference type="NCBI Taxonomy" id="7116"/>
    <lineage>
        <taxon>Eukaryota</taxon>
        <taxon>Metazoa</taxon>
        <taxon>Ecdysozoa</taxon>
        <taxon>Arthropoda</taxon>
        <taxon>Hexapoda</taxon>
        <taxon>Insecta</taxon>
        <taxon>Pterygota</taxon>
        <taxon>Neoptera</taxon>
        <taxon>Endopterygota</taxon>
        <taxon>Lepidoptera</taxon>
        <taxon>Glossata</taxon>
        <taxon>Ditrysia</taxon>
        <taxon>Papilionoidea</taxon>
        <taxon>Pieridae</taxon>
        <taxon>Pierinae</taxon>
        <taxon>Pieris</taxon>
    </lineage>
</organism>